<proteinExistence type="predicted"/>
<dbReference type="PANTHER" id="PTHR12302:SF3">
    <property type="entry name" value="SERINE_THREONINE-PROTEIN KINASE 31"/>
    <property type="match status" value="1"/>
</dbReference>
<dbReference type="GO" id="GO:0004519">
    <property type="term" value="F:endonuclease activity"/>
    <property type="evidence" value="ECO:0007669"/>
    <property type="project" value="UniProtKB-KW"/>
</dbReference>
<protein>
    <submittedName>
        <fullName evidence="5">Thermonuclease family protein</fullName>
    </submittedName>
</protein>
<dbReference type="RefSeq" id="WP_187422900.1">
    <property type="nucleotide sequence ID" value="NZ_CP060637.1"/>
</dbReference>
<evidence type="ECO:0000313" key="5">
    <source>
        <dbReference type="EMBL" id="QNM15308.1"/>
    </source>
</evidence>
<dbReference type="PANTHER" id="PTHR12302">
    <property type="entry name" value="EBNA2 BINDING PROTEIN P100"/>
    <property type="match status" value="1"/>
</dbReference>
<sequence length="156" mass="18585">MRQLLISLLVFLNTIFAFGISGKVVKVSDGDSFYLKSGNRTYRIRMYGIDAPELHQEYGIDSKKYLKSIILNKNIDVKVMDEDKYGRKIGKVFYKSKDINLQMLESGNAWLYEYYAKNERKYKKAFKNARENKIGLWKHENLENPRQYRLKHKREE</sequence>
<dbReference type="SUPFAM" id="SSF50199">
    <property type="entry name" value="Staphylococcal nuclease"/>
    <property type="match status" value="1"/>
</dbReference>
<dbReference type="InterPro" id="IPR035437">
    <property type="entry name" value="SNase_OB-fold_sf"/>
</dbReference>
<keyword evidence="2" id="KW-0255">Endonuclease</keyword>
<dbReference type="InterPro" id="IPR016071">
    <property type="entry name" value="Staphylococal_nuclease_OB-fold"/>
</dbReference>
<evidence type="ECO:0000256" key="2">
    <source>
        <dbReference type="ARBA" id="ARBA00022759"/>
    </source>
</evidence>
<organism evidence="5 6">
    <name type="scientific">Fusobacterium hominis</name>
    <dbReference type="NCBI Taxonomy" id="2764326"/>
    <lineage>
        <taxon>Bacteria</taxon>
        <taxon>Fusobacteriati</taxon>
        <taxon>Fusobacteriota</taxon>
        <taxon>Fusobacteriia</taxon>
        <taxon>Fusobacteriales</taxon>
        <taxon>Fusobacteriaceae</taxon>
        <taxon>Fusobacterium</taxon>
    </lineage>
</organism>
<evidence type="ECO:0000313" key="6">
    <source>
        <dbReference type="Proteomes" id="UP000515913"/>
    </source>
</evidence>
<dbReference type="Gene3D" id="2.40.50.90">
    <property type="match status" value="1"/>
</dbReference>
<name>A0A7G9GWX6_9FUSO</name>
<evidence type="ECO:0000256" key="1">
    <source>
        <dbReference type="ARBA" id="ARBA00022722"/>
    </source>
</evidence>
<keyword evidence="3" id="KW-0378">Hydrolase</keyword>
<evidence type="ECO:0000259" key="4">
    <source>
        <dbReference type="PROSITE" id="PS50830"/>
    </source>
</evidence>
<keyword evidence="6" id="KW-1185">Reference proteome</keyword>
<dbReference type="EMBL" id="CP060637">
    <property type="protein sequence ID" value="QNM15308.1"/>
    <property type="molecule type" value="Genomic_DNA"/>
</dbReference>
<dbReference type="GO" id="GO:0016787">
    <property type="term" value="F:hydrolase activity"/>
    <property type="evidence" value="ECO:0007669"/>
    <property type="project" value="UniProtKB-KW"/>
</dbReference>
<dbReference type="SMART" id="SM00318">
    <property type="entry name" value="SNc"/>
    <property type="match status" value="1"/>
</dbReference>
<dbReference type="PROSITE" id="PS50830">
    <property type="entry name" value="TNASE_3"/>
    <property type="match status" value="1"/>
</dbReference>
<reference evidence="5 6" key="1">
    <citation type="submission" date="2020-08" db="EMBL/GenBank/DDBJ databases">
        <authorList>
            <person name="Liu C."/>
            <person name="Sun Q."/>
        </authorList>
    </citation>
    <scope>NUCLEOTIDE SEQUENCE [LARGE SCALE GENOMIC DNA]</scope>
    <source>
        <strain evidence="5 6">NSJ-57</strain>
    </source>
</reference>
<dbReference type="Pfam" id="PF00565">
    <property type="entry name" value="SNase"/>
    <property type="match status" value="1"/>
</dbReference>
<keyword evidence="1" id="KW-0540">Nuclease</keyword>
<dbReference type="AlphaFoldDB" id="A0A7G9GWX6"/>
<feature type="domain" description="TNase-like" evidence="4">
    <location>
        <begin position="18"/>
        <end position="139"/>
    </location>
</feature>
<dbReference type="Proteomes" id="UP000515913">
    <property type="component" value="Chromosome"/>
</dbReference>
<evidence type="ECO:0000256" key="3">
    <source>
        <dbReference type="ARBA" id="ARBA00022801"/>
    </source>
</evidence>
<gene>
    <name evidence="5" type="ORF">H9Q81_00245</name>
</gene>
<dbReference type="KEGG" id="fho:H9Q81_00245"/>
<accession>A0A7G9GWX6</accession>